<keyword evidence="2" id="KW-0812">Transmembrane</keyword>
<dbReference type="GeneID" id="35805577"/>
<keyword evidence="2" id="KW-0472">Membrane</keyword>
<accession>A0AB36TCM2</accession>
<feature type="transmembrane region" description="Helical" evidence="2">
    <location>
        <begin position="430"/>
        <end position="448"/>
    </location>
</feature>
<dbReference type="PANTHER" id="PTHR41259">
    <property type="entry name" value="DOUBLE-STRAND BREAK REPAIR RAD50 ATPASE, PUTATIVE-RELATED"/>
    <property type="match status" value="1"/>
</dbReference>
<evidence type="ECO:0000256" key="2">
    <source>
        <dbReference type="SAM" id="Phobius"/>
    </source>
</evidence>
<dbReference type="AlphaFoldDB" id="A0AB36TCM2"/>
<dbReference type="InterPro" id="IPR027417">
    <property type="entry name" value="P-loop_NTPase"/>
</dbReference>
<keyword evidence="1" id="KW-0175">Coiled coil</keyword>
<dbReference type="Pfam" id="PF13476">
    <property type="entry name" value="AAA_23"/>
    <property type="match status" value="1"/>
</dbReference>
<sequence length="883" mass="101542">MRIDKLDIRGFGKIHNLIIEFSKGFNLVYGENEAGKTTVQWFIRGMLYSLKGGKNTKGGAIPPLKKYSPWKGDFYGGSIVYTLDSGASFTVERDFNNNTVKIFDSFFNDISDSFKKSKEKGPLFAVEHLGINEACFERTVFIGQMDTKVDASGGRELVDKLANIRETGSEEVSLKKAREALKDSLINYVGTDRSTTRPLDMVNLKLAELEGKKKELFKEKEKIFEAEEKLRKLSEQKNRYEKKREVFNLARKVIELRKNVEEVKKKKRELVLIIKEAEKYEQERETLSQQTELCNGVKKQYEAYSKYAKDDPGLINILYNKLEDALKEKERLCKKQETLMQEIGEIERSLEEYKAFRSFEEDVDGRVQNLSGSIKELEQKKRDVNVTALDESVKAASYKLGFIKVGIGILAILTLLSGICTSFFRQKAVFAVLTFVFALLTLVFVYMGKAVRDNLQRLDHNRNILLSEMRDIDRELSAKQEEIRRIFSVAGVENEGEFIKKKTLYENKVLRLAELNGSMDELEREMDENRIYIEKIKTLMLDRLGTCGIIALEENEIKSEHVKTFREGLAKYLEAIENLKRLNEKREDAAKYLQSLYDRASSLFGESFAKKEDLLRSLDGMDLKINELYEKIEKYSMEIQNSYGFTDNSPEYHELMEKIYDAEFQSAESYIENLLSELNGRIDEIVLEMSRDWALVERGCLIENEIQELEVKTAELEREKERLLDIGKSLKTALDVLEEAALEIKREFAPLLNQKLGSIAGFITQGKYSEVRADDSFMIRALEPGTRRIVELPFLSGGTVEQLYLALRIALAETVEDGGEVLPLIMDEVFAHYDDTRVFSTLKMLFELSKERQIIFFTCKDREMEAATEVFGKDLNVIKLGTC</sequence>
<dbReference type="PANTHER" id="PTHR41259:SF1">
    <property type="entry name" value="DOUBLE-STRAND BREAK REPAIR RAD50 ATPASE, PUTATIVE-RELATED"/>
    <property type="match status" value="1"/>
</dbReference>
<feature type="coiled-coil region" evidence="1">
    <location>
        <begin position="455"/>
        <end position="539"/>
    </location>
</feature>
<dbReference type="EMBL" id="PDBW01000001">
    <property type="protein sequence ID" value="PFH01316.1"/>
    <property type="molecule type" value="Genomic_DNA"/>
</dbReference>
<feature type="domain" description="Rad50/SbcC-type AAA" evidence="3">
    <location>
        <begin position="5"/>
        <end position="277"/>
    </location>
</feature>
<feature type="coiled-coil region" evidence="1">
    <location>
        <begin position="315"/>
        <end position="387"/>
    </location>
</feature>
<proteinExistence type="predicted"/>
<organism evidence="4 5">
    <name type="scientific">Acetivibrio thermocellus AD2</name>
    <dbReference type="NCBI Taxonomy" id="1138384"/>
    <lineage>
        <taxon>Bacteria</taxon>
        <taxon>Bacillati</taxon>
        <taxon>Bacillota</taxon>
        <taxon>Clostridia</taxon>
        <taxon>Eubacteriales</taxon>
        <taxon>Oscillospiraceae</taxon>
        <taxon>Acetivibrio</taxon>
    </lineage>
</organism>
<evidence type="ECO:0000259" key="3">
    <source>
        <dbReference type="Pfam" id="PF13476"/>
    </source>
</evidence>
<dbReference type="SUPFAM" id="SSF52540">
    <property type="entry name" value="P-loop containing nucleoside triphosphate hydrolases"/>
    <property type="match status" value="2"/>
</dbReference>
<keyword evidence="2" id="KW-1133">Transmembrane helix</keyword>
<gene>
    <name evidence="4" type="ORF">M972_1145</name>
</gene>
<reference evidence="4 5" key="1">
    <citation type="submission" date="2017-09" db="EMBL/GenBank/DDBJ databases">
        <title>Evaluation of Pacific Biosciences Sequencing Technology to Finishing C. thermocellum Genome Sequences.</title>
        <authorList>
            <person name="Brown S."/>
        </authorList>
    </citation>
    <scope>NUCLEOTIDE SEQUENCE [LARGE SCALE GENOMIC DNA]</scope>
    <source>
        <strain evidence="4 5">AD2</strain>
    </source>
</reference>
<feature type="transmembrane region" description="Helical" evidence="2">
    <location>
        <begin position="402"/>
        <end position="424"/>
    </location>
</feature>
<dbReference type="Gene3D" id="3.40.50.300">
    <property type="entry name" value="P-loop containing nucleotide triphosphate hydrolases"/>
    <property type="match status" value="2"/>
</dbReference>
<protein>
    <submittedName>
        <fullName evidence="4">Uncharacterized protein YhaN</fullName>
    </submittedName>
</protein>
<dbReference type="GO" id="GO:0006302">
    <property type="term" value="P:double-strand break repair"/>
    <property type="evidence" value="ECO:0007669"/>
    <property type="project" value="InterPro"/>
</dbReference>
<dbReference type="Proteomes" id="UP000223596">
    <property type="component" value="Unassembled WGS sequence"/>
</dbReference>
<feature type="coiled-coil region" evidence="1">
    <location>
        <begin position="199"/>
        <end position="290"/>
    </location>
</feature>
<evidence type="ECO:0000256" key="1">
    <source>
        <dbReference type="SAM" id="Coils"/>
    </source>
</evidence>
<feature type="coiled-coil region" evidence="1">
    <location>
        <begin position="569"/>
        <end position="638"/>
    </location>
</feature>
<name>A0AB36TCM2_ACETH</name>
<dbReference type="GO" id="GO:0016887">
    <property type="term" value="F:ATP hydrolysis activity"/>
    <property type="evidence" value="ECO:0007669"/>
    <property type="project" value="InterPro"/>
</dbReference>
<evidence type="ECO:0000313" key="5">
    <source>
        <dbReference type="Proteomes" id="UP000223596"/>
    </source>
</evidence>
<dbReference type="RefSeq" id="WP_003513246.1">
    <property type="nucleotide sequence ID" value="NZ_CP013828.1"/>
</dbReference>
<dbReference type="InterPro" id="IPR038729">
    <property type="entry name" value="Rad50/SbcC_AAA"/>
</dbReference>
<comment type="caution">
    <text evidence="4">The sequence shown here is derived from an EMBL/GenBank/DDBJ whole genome shotgun (WGS) entry which is preliminary data.</text>
</comment>
<evidence type="ECO:0000313" key="4">
    <source>
        <dbReference type="EMBL" id="PFH01316.1"/>
    </source>
</evidence>